<evidence type="ECO:0000256" key="1">
    <source>
        <dbReference type="SAM" id="MobiDB-lite"/>
    </source>
</evidence>
<feature type="region of interest" description="Disordered" evidence="1">
    <location>
        <begin position="50"/>
        <end position="117"/>
    </location>
</feature>
<gene>
    <name evidence="2" type="ORF">C8F04DRAFT_1271843</name>
</gene>
<comment type="caution">
    <text evidence="2">The sequence shown here is derived from an EMBL/GenBank/DDBJ whole genome shotgun (WGS) entry which is preliminary data.</text>
</comment>
<feature type="compositionally biased region" description="Polar residues" evidence="1">
    <location>
        <begin position="80"/>
        <end position="89"/>
    </location>
</feature>
<evidence type="ECO:0000313" key="3">
    <source>
        <dbReference type="Proteomes" id="UP001218188"/>
    </source>
</evidence>
<accession>A0AAD6S8C6</accession>
<dbReference type="AlphaFoldDB" id="A0AAD6S8C6"/>
<name>A0AAD6S8C6_9AGAR</name>
<dbReference type="Proteomes" id="UP001218188">
    <property type="component" value="Unassembled WGS sequence"/>
</dbReference>
<keyword evidence="3" id="KW-1185">Reference proteome</keyword>
<organism evidence="2 3">
    <name type="scientific">Mycena alexandri</name>
    <dbReference type="NCBI Taxonomy" id="1745969"/>
    <lineage>
        <taxon>Eukaryota</taxon>
        <taxon>Fungi</taxon>
        <taxon>Dikarya</taxon>
        <taxon>Basidiomycota</taxon>
        <taxon>Agaricomycotina</taxon>
        <taxon>Agaricomycetes</taxon>
        <taxon>Agaricomycetidae</taxon>
        <taxon>Agaricales</taxon>
        <taxon>Marasmiineae</taxon>
        <taxon>Mycenaceae</taxon>
        <taxon>Mycena</taxon>
    </lineage>
</organism>
<reference evidence="2" key="1">
    <citation type="submission" date="2023-03" db="EMBL/GenBank/DDBJ databases">
        <title>Massive genome expansion in bonnet fungi (Mycena s.s.) driven by repeated elements and novel gene families across ecological guilds.</title>
        <authorList>
            <consortium name="Lawrence Berkeley National Laboratory"/>
            <person name="Harder C.B."/>
            <person name="Miyauchi S."/>
            <person name="Viragh M."/>
            <person name="Kuo A."/>
            <person name="Thoen E."/>
            <person name="Andreopoulos B."/>
            <person name="Lu D."/>
            <person name="Skrede I."/>
            <person name="Drula E."/>
            <person name="Henrissat B."/>
            <person name="Morin E."/>
            <person name="Kohler A."/>
            <person name="Barry K."/>
            <person name="LaButti K."/>
            <person name="Morin E."/>
            <person name="Salamov A."/>
            <person name="Lipzen A."/>
            <person name="Mereny Z."/>
            <person name="Hegedus B."/>
            <person name="Baldrian P."/>
            <person name="Stursova M."/>
            <person name="Weitz H."/>
            <person name="Taylor A."/>
            <person name="Grigoriev I.V."/>
            <person name="Nagy L.G."/>
            <person name="Martin F."/>
            <person name="Kauserud H."/>
        </authorList>
    </citation>
    <scope>NUCLEOTIDE SEQUENCE</scope>
    <source>
        <strain evidence="2">CBHHK200</strain>
    </source>
</reference>
<dbReference type="EMBL" id="JARJCM010000196">
    <property type="protein sequence ID" value="KAJ7023026.1"/>
    <property type="molecule type" value="Genomic_DNA"/>
</dbReference>
<proteinExistence type="predicted"/>
<protein>
    <submittedName>
        <fullName evidence="2">Uncharacterized protein</fullName>
    </submittedName>
</protein>
<evidence type="ECO:0000313" key="2">
    <source>
        <dbReference type="EMBL" id="KAJ7023026.1"/>
    </source>
</evidence>
<sequence length="137" mass="14262">MSSSCLVIRLDAKHWQAVLLAGSATPELPLGTPEQGNWADCARGFFGTPLSAPAGSETPAANDLLFSGTPEPPIVAEPNPTHSDTSSDMPSLVSLPIHHDTPTPLSPISSGPPAPHQLRASLCRKAVVRDVSARAKL</sequence>